<keyword evidence="1" id="KW-0472">Membrane</keyword>
<dbReference type="EMBL" id="AMFJ01000130">
    <property type="protein sequence ID" value="EKE29663.1"/>
    <property type="molecule type" value="Genomic_DNA"/>
</dbReference>
<organism evidence="2">
    <name type="scientific">uncultured bacterium</name>
    <name type="common">gcode 4</name>
    <dbReference type="NCBI Taxonomy" id="1234023"/>
    <lineage>
        <taxon>Bacteria</taxon>
        <taxon>environmental samples</taxon>
    </lineage>
</organism>
<comment type="caution">
    <text evidence="2">The sequence shown here is derived from an EMBL/GenBank/DDBJ whole genome shotgun (WGS) entry which is preliminary data.</text>
</comment>
<evidence type="ECO:0000256" key="1">
    <source>
        <dbReference type="SAM" id="Phobius"/>
    </source>
</evidence>
<gene>
    <name evidence="2" type="ORF">ACD_2C00130G0014</name>
</gene>
<evidence type="ECO:0000313" key="2">
    <source>
        <dbReference type="EMBL" id="EKE29663.1"/>
    </source>
</evidence>
<keyword evidence="1" id="KW-0812">Transmembrane</keyword>
<protein>
    <submittedName>
        <fullName evidence="2">Uncharacterized protein</fullName>
    </submittedName>
</protein>
<reference evidence="2" key="1">
    <citation type="journal article" date="2012" name="Science">
        <title>Fermentation, hydrogen, and sulfur metabolism in multiple uncultivated bacterial phyla.</title>
        <authorList>
            <person name="Wrighton K.C."/>
            <person name="Thomas B.C."/>
            <person name="Sharon I."/>
            <person name="Miller C.S."/>
            <person name="Castelle C.J."/>
            <person name="VerBerkmoes N.C."/>
            <person name="Wilkins M.J."/>
            <person name="Hettich R.L."/>
            <person name="Lipton M.S."/>
            <person name="Williams K.H."/>
            <person name="Long P.E."/>
            <person name="Banfield J.F."/>
        </authorList>
    </citation>
    <scope>NUCLEOTIDE SEQUENCE [LARGE SCALE GENOMIC DNA]</scope>
</reference>
<accession>K2G3A4</accession>
<keyword evidence="1" id="KW-1133">Transmembrane helix</keyword>
<proteinExistence type="predicted"/>
<feature type="transmembrane region" description="Helical" evidence="1">
    <location>
        <begin position="235"/>
        <end position="255"/>
    </location>
</feature>
<feature type="transmembrane region" description="Helical" evidence="1">
    <location>
        <begin position="306"/>
        <end position="332"/>
    </location>
</feature>
<name>K2G3A4_9BACT</name>
<sequence>MAEIRNEILDLSTDNGLKKLNTIFDFAKAKLQKVESKIWDFLRSHGFDKHLSKNYDGKLDKSSDTQSEIIFNKQILPLLNDFKRNRHVLSKKELIIKLSWIIEQAELQEKFSLSQSQGKDMSAMHTESRKQIENELLKWIDNEFHAKKLDVVTDQNFEKSKEAELKWMLLALSAWTLSSAQFESRYFAIIKETWKIGWMPMQARLLERFWSIAKPMMSSWAAPLLLMISKKTRKILPWLPLLIWGWIYASLFFTLRSKDISAWTKATEVSKTVWETILNIAPITGTIMSAKDTIHAFRRWDKADAIACWIGTLVSWVFDWFTIVLVASWVGIPWAVALSSVKNAVIRWVVKLWVKPLSKIVAKEAAEKIAAEAASQTWRQIIKEIWKSSTEFLVQNSKVAWKWMRHNTRKMILWKKEWWELVSRWLVHETMDWVKQIFTFKHARDLVMGKYHMRQYKKNPEALKSKNFKKYKEMEELAKEKDASIRSRSITESKIAEHNMSQNKELEDWVLKLNENDSESSVSGMVHDARYDSDMNKDLNSHLNAEFRSETDNLAKELDAKRHERKLKFESYIAAIESECTVKWTENIISKLDFEINGLIKDWVEIQNLESSFKRAWDWFRWTLDKIARWEKLNKWYRDPEYYANNLYKLKSWLELSRKLKADRFEKVEKLLDSLERRSYNNETTDHQKFFYSKVEEIIKNRQLWADVKKLILEHLTPQHINESLVKNNVLPKLIQEILSSNISITEKVDFLTFLKTEKNVNNIWRGQTLYKFAQDELNVIIKEIKGFGSEWASDAGILSFQENFREYDKLIRWFDHDLKMDLSAITGAVTAHFGKMEASAKVRTIGFLKRQNMLNYHLEDKTFSDQVLELIVKWMNDKTDTRSIRWALNMWSYLEWTKFSEVWQLYSRTLLNKNAWKGLESEWLWSTRDFKSMIRESVDDPRILALKHRNENEWNEKLFQKNTDIMWPNSGIKLLESITKEVLKWDTRSILGYLYEISKEPKTTFTMSAHNAVLKEFFQEIKNGKRSEEVVKFTKEICVYIKDQNEKMTLPFKEMQECILECLKASRKISMDEKVAFTKILELMPLSEKTYLSLGSTERAILAKRMMELIPNEGMEKNQTAINILDNLMTWKIDDPVDMMYKIAWLNYLQRNKHEYGKRFQSILSKRKIWEGWETIREMAERLMENKRSLLQELFALNQNQIGTGWKEKTLLWLDLEITKDWEFFLTQNWWWNRIEIDVWSKLNASYDYIELALTKSPIINSWEKENILIISKILEKYWNTWLLEKFEHAWSHVNLSNISEVLNNSKNLENMPQELIIKFLREFEAKPWDVELWDRFVSQMVIIRKFLKEKGKEEHYWRTIEYIEDLMSRKEVHLLDHQLSLIANLWVNKTVQKKAYKEFLNNRVNTAEELEGLLTHPLFKRIQDDAWVDFKYSNHNIAEIILKVLSAEKISAEQFNRLFILAELIKNKSVFYVETDWSKDTIKVLKEAFFKIADHKDPMSQSMIDKLFEIKELLKDRDVLNYFEARLKNAPSWSLEATTLMNRFFDWIYKHYKASSEIGFNVHDKAVFDRIQKAVTKHLLSLNIKWGKMTWEEFEKRLDLKTKELLYGNKIEIAWIENWKVIYRDSKTWEKLENLESIQLLRTEKIIKGIEKHLVIAVRAAMNENSEGKGWSDLNADILKKLSPNVIDELNNLKIEVKADIKLIEIAEFQSKFIRASSDTEKYRILNEYKERLWDHGVEIRAANKWWRISLQYLDSDGGAIDMTRLVGLVDKATWKNIESTSLAGNMNIIDSILSWSKAWLWWLRWIVWWSKELLDENLAWKEKIWHNVSRLAFNEVMSTKKAKIIIPLAITFWLMTAKQAQAMNQSVLDDAEIAAQDALKVNAEYQKAVKEGNLGLKKEIEEETIRKMTILKAQSLFNDMQMQVDRKIDEIVDKSLAKTNDIIVTPLQKDKIRELFKEEMYKYMIENNDTGTRFESPYENSKKSWLPAEKIISNALKWNELLENEIRDILNNINSRISTPIDNEWIRRLKFIIWSEFNSLK</sequence>